<dbReference type="EMBL" id="BAUL01000330">
    <property type="protein sequence ID" value="GAD99815.1"/>
    <property type="molecule type" value="Genomic_DNA"/>
</dbReference>
<comment type="caution">
    <text evidence="2">The sequence shown here is derived from an EMBL/GenBank/DDBJ whole genome shotgun (WGS) entry which is preliminary data.</text>
</comment>
<evidence type="ECO:0000313" key="2">
    <source>
        <dbReference type="EMBL" id="GAD99815.1"/>
    </source>
</evidence>
<dbReference type="CDD" id="cd10527">
    <property type="entry name" value="SET_LSMT"/>
    <property type="match status" value="1"/>
</dbReference>
<dbReference type="PANTHER" id="PTHR13271">
    <property type="entry name" value="UNCHARACTERIZED PUTATIVE METHYLTRANSFERASE"/>
    <property type="match status" value="1"/>
</dbReference>
<dbReference type="SUPFAM" id="SSF82199">
    <property type="entry name" value="SET domain"/>
    <property type="match status" value="1"/>
</dbReference>
<evidence type="ECO:0000313" key="3">
    <source>
        <dbReference type="Proteomes" id="UP000018001"/>
    </source>
</evidence>
<dbReference type="eggNOG" id="KOG1337">
    <property type="taxonomic scope" value="Eukaryota"/>
</dbReference>
<dbReference type="GO" id="GO:0005634">
    <property type="term" value="C:nucleus"/>
    <property type="evidence" value="ECO:0007669"/>
    <property type="project" value="TreeGrafter"/>
</dbReference>
<dbReference type="InterPro" id="IPR046341">
    <property type="entry name" value="SET_dom_sf"/>
</dbReference>
<protein>
    <submittedName>
        <fullName evidence="2">SET domain protein</fullName>
    </submittedName>
</protein>
<dbReference type="FunFam" id="3.90.1410.10:FF:000014">
    <property type="entry name" value="SET domain-containing protein"/>
    <property type="match status" value="1"/>
</dbReference>
<dbReference type="Gene3D" id="3.90.1410.10">
    <property type="entry name" value="set domain protein methyltransferase, domain 1"/>
    <property type="match status" value="1"/>
</dbReference>
<dbReference type="OrthoDB" id="441812at2759"/>
<evidence type="ECO:0000256" key="1">
    <source>
        <dbReference type="SAM" id="MobiDB-lite"/>
    </source>
</evidence>
<accession>V5I5Z2</accession>
<feature type="compositionally biased region" description="Basic and acidic residues" evidence="1">
    <location>
        <begin position="45"/>
        <end position="56"/>
    </location>
</feature>
<proteinExistence type="predicted"/>
<gene>
    <name evidence="2" type="ORF">PVAR5_8542</name>
</gene>
<name>V5I5Z2_BYSSN</name>
<organism evidence="2 3">
    <name type="scientific">Byssochlamys spectabilis (strain No. 5 / NBRC 109023)</name>
    <name type="common">Paecilomyces variotii</name>
    <dbReference type="NCBI Taxonomy" id="1356009"/>
    <lineage>
        <taxon>Eukaryota</taxon>
        <taxon>Fungi</taxon>
        <taxon>Dikarya</taxon>
        <taxon>Ascomycota</taxon>
        <taxon>Pezizomycotina</taxon>
        <taxon>Eurotiomycetes</taxon>
        <taxon>Eurotiomycetidae</taxon>
        <taxon>Eurotiales</taxon>
        <taxon>Thermoascaceae</taxon>
        <taxon>Paecilomyces</taxon>
    </lineage>
</organism>
<sequence length="494" mass="55730">MKREYLPIEALPAWSKLNGISFNGVAFERFRSEDGTDKGSGVVATEEKYNGDAESEESKPEFLITVPPDMVLSLGLVQNYAKSDKYLREVLEAVGDYGKTARGAILIFLLLHITYNSPDFENAPHKIGVSNPWSEYIKFLPASVPLPTFYTEEEYELLYGTSLKAAVDAKLSSLEKEFDLLRESTQNIAWCERVWWGVDTGKLTLDDWKQVDAMYRSRALDLPGTGHAMVPCIDMANHASGDATVALYETDPEGNAVLQLRWGKKLKPKDEVTITYGDEKGASEMIFSYGFLESEVNDARQLFLELDIPEDDPLKPAKKAYCKDAPGVRLFISQSSGEADWESGYVWWACVNEEDGLDFSVLQMNDGQRELKATWKENEIPSSSTLRDMISKDPLWDVFQLRAVVFLLERLERQFAMLQASYEFVLNAGHDEKGTSTGVRTGIYWTVVKLRKLESELLERGIHDLSKKRDELLSSETVVAYFSKLAEGPEEDFS</sequence>
<dbReference type="Proteomes" id="UP000018001">
    <property type="component" value="Unassembled WGS sequence"/>
</dbReference>
<keyword evidence="3" id="KW-1185">Reference proteome</keyword>
<dbReference type="InterPro" id="IPR050600">
    <property type="entry name" value="SETD3_SETD6_MTase"/>
</dbReference>
<reference evidence="3" key="1">
    <citation type="journal article" date="2014" name="Genome Announc.">
        <title>Draft genome sequence of the formaldehyde-resistant fungus Byssochlamys spectabilis No. 5 (anamorph Paecilomyces variotii No. 5) (NBRC109023).</title>
        <authorList>
            <person name="Oka T."/>
            <person name="Ekino K."/>
            <person name="Fukuda K."/>
            <person name="Nomura Y."/>
        </authorList>
    </citation>
    <scope>NUCLEOTIDE SEQUENCE [LARGE SCALE GENOMIC DNA]</scope>
    <source>
        <strain evidence="3">No. 5 / NBRC 109023</strain>
    </source>
</reference>
<dbReference type="HOGENOM" id="CLU_044629_0_0_1"/>
<feature type="region of interest" description="Disordered" evidence="1">
    <location>
        <begin position="34"/>
        <end position="56"/>
    </location>
</feature>
<dbReference type="AlphaFoldDB" id="V5I5Z2"/>
<dbReference type="GO" id="GO:0016279">
    <property type="term" value="F:protein-lysine N-methyltransferase activity"/>
    <property type="evidence" value="ECO:0007669"/>
    <property type="project" value="TreeGrafter"/>
</dbReference>
<dbReference type="PANTHER" id="PTHR13271:SF76">
    <property type="entry name" value="SET DOMAIN-CONTAINING PROTEIN 8"/>
    <property type="match status" value="1"/>
</dbReference>
<dbReference type="InParanoid" id="V5I5Z2"/>